<dbReference type="Proteomes" id="UP001595937">
    <property type="component" value="Unassembled WGS sequence"/>
</dbReference>
<keyword evidence="3" id="KW-1185">Reference proteome</keyword>
<dbReference type="InterPro" id="IPR016181">
    <property type="entry name" value="Acyl_CoA_acyltransferase"/>
</dbReference>
<comment type="caution">
    <text evidence="2">The sequence shown here is derived from an EMBL/GenBank/DDBJ whole genome shotgun (WGS) entry which is preliminary data.</text>
</comment>
<reference evidence="3" key="1">
    <citation type="journal article" date="2019" name="Int. J. Syst. Evol. Microbiol.">
        <title>The Global Catalogue of Microorganisms (GCM) 10K type strain sequencing project: providing services to taxonomists for standard genome sequencing and annotation.</title>
        <authorList>
            <consortium name="The Broad Institute Genomics Platform"/>
            <consortium name="The Broad Institute Genome Sequencing Center for Infectious Disease"/>
            <person name="Wu L."/>
            <person name="Ma J."/>
        </authorList>
    </citation>
    <scope>NUCLEOTIDE SEQUENCE [LARGE SCALE GENOMIC DNA]</scope>
    <source>
        <strain evidence="3">CGMCC 1.16455</strain>
    </source>
</reference>
<evidence type="ECO:0000259" key="1">
    <source>
        <dbReference type="PROSITE" id="PS51186"/>
    </source>
</evidence>
<dbReference type="InterPro" id="IPR000182">
    <property type="entry name" value="GNAT_dom"/>
</dbReference>
<dbReference type="Pfam" id="PF13673">
    <property type="entry name" value="Acetyltransf_10"/>
    <property type="match status" value="1"/>
</dbReference>
<accession>A0ABW0FDN0</accession>
<dbReference type="GeneID" id="303298609"/>
<proteinExistence type="predicted"/>
<name>A0ABW0FDN0_9MICO</name>
<gene>
    <name evidence="2" type="ORF">ACFPK8_04345</name>
</gene>
<dbReference type="EMBL" id="JBHSLN010000012">
    <property type="protein sequence ID" value="MFC5296731.1"/>
    <property type="molecule type" value="Genomic_DNA"/>
</dbReference>
<evidence type="ECO:0000313" key="2">
    <source>
        <dbReference type="EMBL" id="MFC5296731.1"/>
    </source>
</evidence>
<protein>
    <submittedName>
        <fullName evidence="2">GNAT family N-acetyltransferase</fullName>
    </submittedName>
</protein>
<organism evidence="2 3">
    <name type="scientific">Brachybacterium tyrofermentans</name>
    <dbReference type="NCBI Taxonomy" id="47848"/>
    <lineage>
        <taxon>Bacteria</taxon>
        <taxon>Bacillati</taxon>
        <taxon>Actinomycetota</taxon>
        <taxon>Actinomycetes</taxon>
        <taxon>Micrococcales</taxon>
        <taxon>Dermabacteraceae</taxon>
        <taxon>Brachybacterium</taxon>
    </lineage>
</organism>
<dbReference type="PROSITE" id="PS51186">
    <property type="entry name" value="GNAT"/>
    <property type="match status" value="1"/>
</dbReference>
<sequence length="171" mass="18965">MTAASRTPDTRLRLQQSAVAGIDPRTLYLLAKLRQDVFSIEQKATDPDLDGRDLEPTTALLWIEVPGPDADAAGLEGEPVAHVRVLREDDGSMRIGRMAVRAQERRAGFGRRIMRAALDLTAQLAPEQPVHIDGQAYLETWYQGMGFETVGPVFLEAGIEHVPMVFRHPHD</sequence>
<dbReference type="CDD" id="cd04301">
    <property type="entry name" value="NAT_SF"/>
    <property type="match status" value="1"/>
</dbReference>
<dbReference type="RefSeq" id="WP_193116179.1">
    <property type="nucleotide sequence ID" value="NZ_BAAAIR010000046.1"/>
</dbReference>
<dbReference type="Gene3D" id="3.40.630.30">
    <property type="match status" value="1"/>
</dbReference>
<evidence type="ECO:0000313" key="3">
    <source>
        <dbReference type="Proteomes" id="UP001595937"/>
    </source>
</evidence>
<feature type="domain" description="N-acetyltransferase" evidence="1">
    <location>
        <begin position="24"/>
        <end position="169"/>
    </location>
</feature>
<dbReference type="SUPFAM" id="SSF55729">
    <property type="entry name" value="Acyl-CoA N-acyltransferases (Nat)"/>
    <property type="match status" value="1"/>
</dbReference>